<reference evidence="1" key="1">
    <citation type="submission" date="2023-04" db="EMBL/GenBank/DDBJ databases">
        <title>Phytophthora lilii NBRC 32176.</title>
        <authorList>
            <person name="Ichikawa N."/>
            <person name="Sato H."/>
            <person name="Tonouchi N."/>
        </authorList>
    </citation>
    <scope>NUCLEOTIDE SEQUENCE</scope>
    <source>
        <strain evidence="1">NBRC 32176</strain>
    </source>
</reference>
<evidence type="ECO:0000313" key="1">
    <source>
        <dbReference type="EMBL" id="GMF41170.1"/>
    </source>
</evidence>
<accession>A0A9W7CTJ3</accession>
<protein>
    <submittedName>
        <fullName evidence="1">Unnamed protein product</fullName>
    </submittedName>
</protein>
<dbReference type="AlphaFoldDB" id="A0A9W7CTJ3"/>
<evidence type="ECO:0000313" key="2">
    <source>
        <dbReference type="Proteomes" id="UP001165083"/>
    </source>
</evidence>
<gene>
    <name evidence="1" type="ORF">Plil01_001662900</name>
</gene>
<name>A0A9W7CTJ3_9STRA</name>
<comment type="caution">
    <text evidence="1">The sequence shown here is derived from an EMBL/GenBank/DDBJ whole genome shotgun (WGS) entry which is preliminary data.</text>
</comment>
<organism evidence="1 2">
    <name type="scientific">Phytophthora lilii</name>
    <dbReference type="NCBI Taxonomy" id="2077276"/>
    <lineage>
        <taxon>Eukaryota</taxon>
        <taxon>Sar</taxon>
        <taxon>Stramenopiles</taxon>
        <taxon>Oomycota</taxon>
        <taxon>Peronosporomycetes</taxon>
        <taxon>Peronosporales</taxon>
        <taxon>Peronosporaceae</taxon>
        <taxon>Phytophthora</taxon>
    </lineage>
</organism>
<proteinExistence type="predicted"/>
<dbReference type="Proteomes" id="UP001165083">
    <property type="component" value="Unassembled WGS sequence"/>
</dbReference>
<sequence length="184" mass="19577">MAPRRIFSPTPRSLTWGNVPNANGDGYSNNVVDTASMLKITTTTGSGLLPANEGLVHRLIRNSTTSNANTNGWPTLASGASKTISNQFGRGAFVAGTQTAGTVAGTWNYLLKLRLVDLPPIFKELDLMANPQINLRFRVNQGVSVITTATGPLISLASTTLQSGSVCPIMVTACYLPIRLRCRS</sequence>
<keyword evidence="2" id="KW-1185">Reference proteome</keyword>
<dbReference type="EMBL" id="BSXW01002179">
    <property type="protein sequence ID" value="GMF41170.1"/>
    <property type="molecule type" value="Genomic_DNA"/>
</dbReference>